<evidence type="ECO:0000313" key="2">
    <source>
        <dbReference type="Proteomes" id="UP000638043"/>
    </source>
</evidence>
<sequence>MLVFVTSMRHPRNATDYSYNEFLLRQTLESIALQTSSDYHVYVVGNREPDFSMGDKVTYVNVDFDPPAPVHGPHADRSGFVRDKGSKIGLGLIAAQEKNPDWVMIFDADDFVHRSIVSFVHDNPGSSGWVIRRGWVYSQARNGYRKQDGFNGTCGTSHILPYDAYAVPQGVSISSSQEEVLSAYGETLPAVLGAHRNAAAWFRERGVELRELPFRGAVYHVDTGENHSGKELRGVAKPWDRLLADEFGIPSSKKKAATIWRCIGPVALGQSLASLFTRALRRARQMFVRAN</sequence>
<dbReference type="Proteomes" id="UP000638043">
    <property type="component" value="Unassembled WGS sequence"/>
</dbReference>
<protein>
    <recommendedName>
        <fullName evidence="3">Glycosyltransferase family 2 protein</fullName>
    </recommendedName>
</protein>
<dbReference type="EMBL" id="BMMQ01000011">
    <property type="protein sequence ID" value="GGO66936.1"/>
    <property type="molecule type" value="Genomic_DNA"/>
</dbReference>
<name>A0ABQ2N8F8_9MICO</name>
<keyword evidence="2" id="KW-1185">Reference proteome</keyword>
<proteinExistence type="predicted"/>
<accession>A0ABQ2N8F8</accession>
<dbReference type="InterPro" id="IPR029044">
    <property type="entry name" value="Nucleotide-diphossugar_trans"/>
</dbReference>
<organism evidence="1 2">
    <name type="scientific">Microbacterium nanhaiense</name>
    <dbReference type="NCBI Taxonomy" id="1301026"/>
    <lineage>
        <taxon>Bacteria</taxon>
        <taxon>Bacillati</taxon>
        <taxon>Actinomycetota</taxon>
        <taxon>Actinomycetes</taxon>
        <taxon>Micrococcales</taxon>
        <taxon>Microbacteriaceae</taxon>
        <taxon>Microbacterium</taxon>
    </lineage>
</organism>
<evidence type="ECO:0000313" key="1">
    <source>
        <dbReference type="EMBL" id="GGO66936.1"/>
    </source>
</evidence>
<reference evidence="2" key="1">
    <citation type="journal article" date="2019" name="Int. J. Syst. Evol. Microbiol.">
        <title>The Global Catalogue of Microorganisms (GCM) 10K type strain sequencing project: providing services to taxonomists for standard genome sequencing and annotation.</title>
        <authorList>
            <consortium name="The Broad Institute Genomics Platform"/>
            <consortium name="The Broad Institute Genome Sequencing Center for Infectious Disease"/>
            <person name="Wu L."/>
            <person name="Ma J."/>
        </authorList>
    </citation>
    <scope>NUCLEOTIDE SEQUENCE [LARGE SCALE GENOMIC DNA]</scope>
    <source>
        <strain evidence="2">CGMCC 4.7181</strain>
    </source>
</reference>
<dbReference type="SUPFAM" id="SSF53448">
    <property type="entry name" value="Nucleotide-diphospho-sugar transferases"/>
    <property type="match status" value="1"/>
</dbReference>
<dbReference type="CDD" id="cd00761">
    <property type="entry name" value="Glyco_tranf_GTA_type"/>
    <property type="match status" value="1"/>
</dbReference>
<dbReference type="RefSeq" id="WP_188702872.1">
    <property type="nucleotide sequence ID" value="NZ_BMMQ01000011.1"/>
</dbReference>
<comment type="caution">
    <text evidence="1">The sequence shown here is derived from an EMBL/GenBank/DDBJ whole genome shotgun (WGS) entry which is preliminary data.</text>
</comment>
<evidence type="ECO:0008006" key="3">
    <source>
        <dbReference type="Google" id="ProtNLM"/>
    </source>
</evidence>
<gene>
    <name evidence="1" type="ORF">GCM10010910_27540</name>
</gene>